<sequence length="412" mass="44951">MNAQQRQLLVQAGIGVEQYDEIISSMYDAALDSLSLGRAMKLMRNLFQANYVTLILRVSEDTAMAPMIVSGEVGGVDDPSGAVIYLTYENEGAPFNAIKPDVVFTIEDLMSLAEWSSSTYYLMYCHPYNSFYMLGVNIATPEGGTLRFRINRPKSAPAFSETDRLLCELLVPHLRRAMHIHSQLDRKASMGTLYSQAISRLSVATMVLDESGKVLEYNPVASEILESNDGLKLVGGRLEATYPSDNRELQRVLRAAFAGQGAEAENATAALSIARPSGQVSFGVVVESVPSQDLADSKVRPAAVVYIRDAAGKSLANTMVTKQLFNLTPAETALALELANGLSLEEAAEELNIRRNTARAHLRSIFSKTGVRRQTELVRIMLNSVMALGSSPKVYESPVPRPQLAPSVRRSA</sequence>
<reference evidence="3 4" key="1">
    <citation type="submission" date="2014-07" db="EMBL/GenBank/DDBJ databases">
        <authorList>
            <person name="Urmite Genomes Urmite Genomes"/>
        </authorList>
    </citation>
    <scope>NUCLEOTIDE SEQUENCE [LARGE SCALE GENOMIC DNA]</scope>
    <source>
        <strain evidence="3 4">20_BN</strain>
    </source>
</reference>
<dbReference type="Gene3D" id="1.10.10.10">
    <property type="entry name" value="Winged helix-like DNA-binding domain superfamily/Winged helix DNA-binding domain"/>
    <property type="match status" value="1"/>
</dbReference>
<gene>
    <name evidence="3" type="ORF">BN1079_03405</name>
</gene>
<dbReference type="GO" id="GO:0006355">
    <property type="term" value="P:regulation of DNA-templated transcription"/>
    <property type="evidence" value="ECO:0007669"/>
    <property type="project" value="InterPro"/>
</dbReference>
<dbReference type="CDD" id="cd06170">
    <property type="entry name" value="LuxR_C_like"/>
    <property type="match status" value="1"/>
</dbReference>
<protein>
    <submittedName>
        <fullName evidence="3">Bacterial regulatory proteins, luxR family</fullName>
    </submittedName>
</protein>
<dbReference type="RefSeq" id="WP_037026364.1">
    <property type="nucleotide sequence ID" value="NZ_CCSF01000001.1"/>
</dbReference>
<dbReference type="Pfam" id="PF00196">
    <property type="entry name" value="GerE"/>
    <property type="match status" value="1"/>
</dbReference>
<feature type="domain" description="HTH luxR-type" evidence="2">
    <location>
        <begin position="320"/>
        <end position="385"/>
    </location>
</feature>
<feature type="region of interest" description="Disordered" evidence="1">
    <location>
        <begin position="393"/>
        <end position="412"/>
    </location>
</feature>
<dbReference type="AlphaFoldDB" id="A0A078LXQ6"/>
<accession>A0A078LXQ6</accession>
<proteinExistence type="predicted"/>
<dbReference type="EMBL" id="CCSF01000001">
    <property type="protein sequence ID" value="CDZ96055.1"/>
    <property type="molecule type" value="Genomic_DNA"/>
</dbReference>
<keyword evidence="4" id="KW-1185">Reference proteome</keyword>
<evidence type="ECO:0000313" key="4">
    <source>
        <dbReference type="Proteomes" id="UP000053902"/>
    </source>
</evidence>
<dbReference type="GO" id="GO:0003677">
    <property type="term" value="F:DNA binding"/>
    <property type="evidence" value="ECO:0007669"/>
    <property type="project" value="InterPro"/>
</dbReference>
<dbReference type="STRING" id="1499686.BN1079_03405"/>
<evidence type="ECO:0000313" key="3">
    <source>
        <dbReference type="EMBL" id="CDZ96055.1"/>
    </source>
</evidence>
<dbReference type="InterPro" id="IPR000792">
    <property type="entry name" value="Tscrpt_reg_LuxR_C"/>
</dbReference>
<evidence type="ECO:0000256" key="1">
    <source>
        <dbReference type="SAM" id="MobiDB-lite"/>
    </source>
</evidence>
<dbReference type="SMART" id="SM00421">
    <property type="entry name" value="HTH_LUXR"/>
    <property type="match status" value="1"/>
</dbReference>
<dbReference type="InterPro" id="IPR036388">
    <property type="entry name" value="WH-like_DNA-bd_sf"/>
</dbReference>
<dbReference type="eggNOG" id="COG2771">
    <property type="taxonomic scope" value="Bacteria"/>
</dbReference>
<dbReference type="SUPFAM" id="SSF46894">
    <property type="entry name" value="C-terminal effector domain of the bipartite response regulators"/>
    <property type="match status" value="1"/>
</dbReference>
<evidence type="ECO:0000259" key="2">
    <source>
        <dbReference type="PROSITE" id="PS50043"/>
    </source>
</evidence>
<dbReference type="Proteomes" id="UP000053902">
    <property type="component" value="Unassembled WGS sequence"/>
</dbReference>
<name>A0A078LXQ6_9PSED</name>
<dbReference type="OrthoDB" id="5497412at2"/>
<dbReference type="HOGENOM" id="CLU_037939_5_0_6"/>
<dbReference type="InterPro" id="IPR016032">
    <property type="entry name" value="Sig_transdc_resp-reg_C-effctor"/>
</dbReference>
<dbReference type="PROSITE" id="PS50043">
    <property type="entry name" value="HTH_LUXR_2"/>
    <property type="match status" value="1"/>
</dbReference>
<organism evidence="3 4">
    <name type="scientific">Pseudomonas saudiphocaensis</name>
    <dbReference type="NCBI Taxonomy" id="1499686"/>
    <lineage>
        <taxon>Bacteria</taxon>
        <taxon>Pseudomonadati</taxon>
        <taxon>Pseudomonadota</taxon>
        <taxon>Gammaproteobacteria</taxon>
        <taxon>Pseudomonadales</taxon>
        <taxon>Pseudomonadaceae</taxon>
        <taxon>Pseudomonas</taxon>
    </lineage>
</organism>